<keyword evidence="8" id="KW-1185">Reference proteome</keyword>
<evidence type="ECO:0000256" key="5">
    <source>
        <dbReference type="ARBA" id="ARBA00022927"/>
    </source>
</evidence>
<name>A0A8H4URU2_9HYPO</name>
<evidence type="ECO:0000256" key="2">
    <source>
        <dbReference type="ARBA" id="ARBA00022448"/>
    </source>
</evidence>
<dbReference type="FunFam" id="1.25.10.10:FF:000219">
    <property type="entry name" value="Importin subunit beta-2"/>
    <property type="match status" value="1"/>
</dbReference>
<dbReference type="GO" id="GO:0031267">
    <property type="term" value="F:small GTPase binding"/>
    <property type="evidence" value="ECO:0007669"/>
    <property type="project" value="InterPro"/>
</dbReference>
<proteinExistence type="predicted"/>
<comment type="subcellular location">
    <subcellularLocation>
        <location evidence="1">Cytoplasm</location>
    </subcellularLocation>
</comment>
<dbReference type="SUPFAM" id="SSF48371">
    <property type="entry name" value="ARM repeat"/>
    <property type="match status" value="1"/>
</dbReference>
<dbReference type="PANTHER" id="PTHR10527">
    <property type="entry name" value="IMPORTIN BETA"/>
    <property type="match status" value="1"/>
</dbReference>
<keyword evidence="2" id="KW-0813">Transport</keyword>
<dbReference type="Pfam" id="PF03810">
    <property type="entry name" value="IBN_N"/>
    <property type="match status" value="1"/>
</dbReference>
<gene>
    <name evidence="7" type="ORF">FZEAL_2296</name>
</gene>
<evidence type="ECO:0000256" key="1">
    <source>
        <dbReference type="ARBA" id="ARBA00004496"/>
    </source>
</evidence>
<dbReference type="InterPro" id="IPR016024">
    <property type="entry name" value="ARM-type_fold"/>
</dbReference>
<evidence type="ECO:0000313" key="7">
    <source>
        <dbReference type="EMBL" id="KAF4982046.1"/>
    </source>
</evidence>
<keyword evidence="4" id="KW-0677">Repeat</keyword>
<dbReference type="Pfam" id="PF13513">
    <property type="entry name" value="HEAT_EZ"/>
    <property type="match status" value="1"/>
</dbReference>
<keyword evidence="3" id="KW-0963">Cytoplasm</keyword>
<dbReference type="GO" id="GO:0005737">
    <property type="term" value="C:cytoplasm"/>
    <property type="evidence" value="ECO:0007669"/>
    <property type="project" value="UniProtKB-SubCell"/>
</dbReference>
<dbReference type="EMBL" id="JABEYC010000137">
    <property type="protein sequence ID" value="KAF4982046.1"/>
    <property type="molecule type" value="Genomic_DNA"/>
</dbReference>
<reference evidence="7" key="1">
    <citation type="journal article" date="2020" name="BMC Genomics">
        <title>Correction to: Identification and distribution of gene clusters required for synthesis of sphingolipid metabolism inhibitors in diverse species of the filamentous fungus Fusarium.</title>
        <authorList>
            <person name="Kim H.S."/>
            <person name="Lohmar J.M."/>
            <person name="Busman M."/>
            <person name="Brown D.W."/>
            <person name="Naumann T.A."/>
            <person name="Divon H.H."/>
            <person name="Lysoe E."/>
            <person name="Uhlig S."/>
            <person name="Proctor R.H."/>
        </authorList>
    </citation>
    <scope>NUCLEOTIDE SEQUENCE</scope>
    <source>
        <strain evidence="7">NRRL 22465</strain>
    </source>
</reference>
<dbReference type="PROSITE" id="PS50166">
    <property type="entry name" value="IMPORTIN_B_NT"/>
    <property type="match status" value="1"/>
</dbReference>
<feature type="domain" description="Importin N-terminal" evidence="6">
    <location>
        <begin position="139"/>
        <end position="231"/>
    </location>
</feature>
<dbReference type="InterPro" id="IPR040122">
    <property type="entry name" value="Importin_beta"/>
</dbReference>
<dbReference type="InterPro" id="IPR011989">
    <property type="entry name" value="ARM-like"/>
</dbReference>
<dbReference type="SMART" id="SM00913">
    <property type="entry name" value="IBN_N"/>
    <property type="match status" value="1"/>
</dbReference>
<dbReference type="GO" id="GO:0006606">
    <property type="term" value="P:protein import into nucleus"/>
    <property type="evidence" value="ECO:0007669"/>
    <property type="project" value="InterPro"/>
</dbReference>
<organism evidence="7 8">
    <name type="scientific">Fusarium zealandicum</name>
    <dbReference type="NCBI Taxonomy" id="1053134"/>
    <lineage>
        <taxon>Eukaryota</taxon>
        <taxon>Fungi</taxon>
        <taxon>Dikarya</taxon>
        <taxon>Ascomycota</taxon>
        <taxon>Pezizomycotina</taxon>
        <taxon>Sordariomycetes</taxon>
        <taxon>Hypocreomycetidae</taxon>
        <taxon>Hypocreales</taxon>
        <taxon>Nectriaceae</taxon>
        <taxon>Fusarium</taxon>
        <taxon>Fusarium staphyleae species complex</taxon>
    </lineage>
</organism>
<reference evidence="7" key="2">
    <citation type="submission" date="2020-05" db="EMBL/GenBank/DDBJ databases">
        <authorList>
            <person name="Kim H.-S."/>
            <person name="Proctor R.H."/>
            <person name="Brown D.W."/>
        </authorList>
    </citation>
    <scope>NUCLEOTIDE SEQUENCE</scope>
    <source>
        <strain evidence="7">NRRL 22465</strain>
    </source>
</reference>
<dbReference type="FunFam" id="1.25.10.10:FF:000313">
    <property type="entry name" value="Importin beta-2 subunit, putative"/>
    <property type="match status" value="1"/>
</dbReference>
<dbReference type="Proteomes" id="UP000635477">
    <property type="component" value="Unassembled WGS sequence"/>
</dbReference>
<keyword evidence="5" id="KW-0653">Protein transport</keyword>
<dbReference type="InterPro" id="IPR001494">
    <property type="entry name" value="Importin-beta_N"/>
</dbReference>
<evidence type="ECO:0000259" key="6">
    <source>
        <dbReference type="PROSITE" id="PS50166"/>
    </source>
</evidence>
<dbReference type="Gene3D" id="1.25.10.10">
    <property type="entry name" value="Leucine-rich Repeat Variant"/>
    <property type="match status" value="3"/>
</dbReference>
<protein>
    <recommendedName>
        <fullName evidence="6">Importin N-terminal domain-containing protein</fullName>
    </recommendedName>
</protein>
<comment type="caution">
    <text evidence="7">The sequence shown here is derived from an EMBL/GenBank/DDBJ whole genome shotgun (WGS) entry which is preliminary data.</text>
</comment>
<sequence length="1049" mass="116786">MVSASLISPPSSQKWQVIVALEPPLSPRLSSTPNLPSVGGQLVLLQLDVQERLHRRLLPYFFLELLSSAKPRTLFAAATIAPFVPSVSQPGIQSTRTGPFQTLAAAMSSWQPAPESLQQLAACLKDSLSGFDKNAQKQADTMLQQAKNSPDINNYLAYLFSSSSPPEGLQFTEQDFHLVRSAAGIMLKNNVKAEWKSIPESGIEFIKLSVPMCLQDKNSQIRNFAGNIATEVIRRGGLLGWPELLPQLLDLVGNTSGQTSNEAQEGAMSALAKICEDNFRMLTKEVNGQRPLNYVLPHFIAATKSSLPKVRAGALTAINVFTPRESQAMLNSIDDLLQHLFILASDENVDVRRQVCRAFVHLVETRPDKLQPHIGGLVDYIITQQKCDDEDLACEAAEFWLAVGEHDNLWKALEPFLNKIIPVLLECMVYSGEDIALLGGQSDDEEEEDREEDIRPAFAKKALARKANGEVSESADQAQNGNAYEKLAGMDQDVEEGEVDDFDDGDDANPDEKWTIRKCSAAALDVFARDFRNPVFESIFPYLSQHLKHDEWPHREAAVLALGAVAEGCMDVVVPHLPELIPYLISLLEDPEPVVRQITCWTLGRYSSWAASLEDQEKDQYFVPLMDGILRKMLDKNKKVQEAAASAFANLEDKSGKVLEPYCGPIIQQYVRCFAKYKDRNMYILYDCIQTLAEHIGPVLATPELSGQLMPALIDRYNRVSDQSRELFPLLECLSYVAMALGDAFAPYAEAIFLRCVNIIHVNLEQTLASASNPALDQPDKDFLVTSLDLLSAIVQALDDDKSAALVKSSEQSFFELLSFCMEDPADEVRQSAYALLGDCARYVYPLLQKYLPTIFPILLKQLDMDNVLDEDMDSGFGVVNNACWSVGEVSMQHKSNMGPWVQELLQRFVEIITNPRVPKALNENAAMALGRLGLDNSEQLAPALGTFAEEWISTMNEVEATEEKATAFKGFSMIVGRNPQAMESVLVDYFTAISRYRDMSLKSPIRQELQDVFQNVINVYKQIIPGFGDFLSQMQPRDRQALETHYSL</sequence>
<dbReference type="AlphaFoldDB" id="A0A8H4URU2"/>
<dbReference type="GO" id="GO:0005634">
    <property type="term" value="C:nucleus"/>
    <property type="evidence" value="ECO:0007669"/>
    <property type="project" value="UniProtKB-ARBA"/>
</dbReference>
<dbReference type="OrthoDB" id="951172at2759"/>
<evidence type="ECO:0000256" key="3">
    <source>
        <dbReference type="ARBA" id="ARBA00022490"/>
    </source>
</evidence>
<evidence type="ECO:0000256" key="4">
    <source>
        <dbReference type="ARBA" id="ARBA00022737"/>
    </source>
</evidence>
<accession>A0A8H4URU2</accession>
<evidence type="ECO:0000313" key="8">
    <source>
        <dbReference type="Proteomes" id="UP000635477"/>
    </source>
</evidence>